<dbReference type="STRING" id="1120919.GCA_000429165_03212"/>
<evidence type="ECO:0000259" key="7">
    <source>
        <dbReference type="Pfam" id="PF02272"/>
    </source>
</evidence>
<feature type="domain" description="RecJ OB" evidence="8">
    <location>
        <begin position="494"/>
        <end position="605"/>
    </location>
</feature>
<comment type="similarity">
    <text evidence="1">Belongs to the RecJ family.</text>
</comment>
<name>A0A511XE38_9PROT</name>
<evidence type="ECO:0000256" key="2">
    <source>
        <dbReference type="ARBA" id="ARBA00019841"/>
    </source>
</evidence>
<dbReference type="InterPro" id="IPR051673">
    <property type="entry name" value="SSDNA_exonuclease_RecJ"/>
</dbReference>
<evidence type="ECO:0000259" key="8">
    <source>
        <dbReference type="Pfam" id="PF17768"/>
    </source>
</evidence>
<dbReference type="GO" id="GO:0003676">
    <property type="term" value="F:nucleic acid binding"/>
    <property type="evidence" value="ECO:0007669"/>
    <property type="project" value="InterPro"/>
</dbReference>
<organism evidence="9 10">
    <name type="scientific">Acetobacter nitrogenifigens DSM 23921 = NBRC 105050</name>
    <dbReference type="NCBI Taxonomy" id="1120919"/>
    <lineage>
        <taxon>Bacteria</taxon>
        <taxon>Pseudomonadati</taxon>
        <taxon>Pseudomonadota</taxon>
        <taxon>Alphaproteobacteria</taxon>
        <taxon>Acetobacterales</taxon>
        <taxon>Acetobacteraceae</taxon>
        <taxon>Acetobacter</taxon>
    </lineage>
</organism>
<proteinExistence type="inferred from homology"/>
<sequence>MMPTADVVASEERVEHSAALGVEASCSGRPWRWRDGVEAPAVTRLGSAIAQRYGTSEIVGRIMALRDVGLATAPDFLEPTLRALMPDPSCVIDMDVGAARLARAVRDGETVGVFGDYDVDGACASALMADVLRELGCVVHTHIPDRMTEGYGPNAPALLSLVERGASLVVCVDCGTAASDILSCLDGRADVVVIDHHKSEGAPPQILATINPNRPECASGLGGLCAAGLSFVTAVAMIRDLRRSGWFTDGREAPDLMRQLDLVALATVCDVMPLTGLNRAFVTQGLRIMGRQARLGLSTLLGVAGVQSAPSAFSCGYALGPRINAGGRIAEADLGLRLLLSEDKDDAQWIAERLDAINRKRQDVEASILDRAMEQAEAQCEAGRAVILLASKEWHVGVVGIVAGRVKEKFNRPALIGAELADGLVKGSGRSVPGIDLGSAVIAAREAGLLKTGGGHAMAAGFSLATEDIPALHAFLNERLAVAAQRPATTVLEIDAAITSAGANTEIAKDLGRLAPFGNGNEEPLLVLTHVRVVRTDRIGKDGATLRVLLEGEGRSAVKALLFRAGDSAVAAALEDRARPLLHVAGWLRAESWNGRETATFFVQDAALAR</sequence>
<dbReference type="GO" id="GO:0008409">
    <property type="term" value="F:5'-3' exonuclease activity"/>
    <property type="evidence" value="ECO:0007669"/>
    <property type="project" value="InterPro"/>
</dbReference>
<dbReference type="GO" id="GO:0006310">
    <property type="term" value="P:DNA recombination"/>
    <property type="evidence" value="ECO:0007669"/>
    <property type="project" value="InterPro"/>
</dbReference>
<keyword evidence="4" id="KW-0378">Hydrolase</keyword>
<evidence type="ECO:0000256" key="3">
    <source>
        <dbReference type="ARBA" id="ARBA00022722"/>
    </source>
</evidence>
<dbReference type="PANTHER" id="PTHR30255">
    <property type="entry name" value="SINGLE-STRANDED-DNA-SPECIFIC EXONUCLEASE RECJ"/>
    <property type="match status" value="1"/>
</dbReference>
<keyword evidence="3" id="KW-0540">Nuclease</keyword>
<dbReference type="InterPro" id="IPR004610">
    <property type="entry name" value="RecJ"/>
</dbReference>
<keyword evidence="5 9" id="KW-0269">Exonuclease</keyword>
<evidence type="ECO:0000256" key="1">
    <source>
        <dbReference type="ARBA" id="ARBA00005915"/>
    </source>
</evidence>
<dbReference type="AlphaFoldDB" id="A0A511XE38"/>
<keyword evidence="10" id="KW-1185">Reference proteome</keyword>
<evidence type="ECO:0000313" key="9">
    <source>
        <dbReference type="EMBL" id="GEN61212.1"/>
    </source>
</evidence>
<dbReference type="Pfam" id="PF01368">
    <property type="entry name" value="DHH"/>
    <property type="match status" value="1"/>
</dbReference>
<evidence type="ECO:0000259" key="6">
    <source>
        <dbReference type="Pfam" id="PF01368"/>
    </source>
</evidence>
<evidence type="ECO:0000256" key="5">
    <source>
        <dbReference type="ARBA" id="ARBA00022839"/>
    </source>
</evidence>
<dbReference type="SUPFAM" id="SSF64182">
    <property type="entry name" value="DHH phosphoesterases"/>
    <property type="match status" value="1"/>
</dbReference>
<dbReference type="InterPro" id="IPR041122">
    <property type="entry name" value="RecJ_OB"/>
</dbReference>
<dbReference type="Gene3D" id="3.90.1640.30">
    <property type="match status" value="1"/>
</dbReference>
<dbReference type="NCBIfam" id="TIGR00644">
    <property type="entry name" value="recJ"/>
    <property type="match status" value="1"/>
</dbReference>
<dbReference type="InterPro" id="IPR038763">
    <property type="entry name" value="DHH_sf"/>
</dbReference>
<dbReference type="Proteomes" id="UP000321635">
    <property type="component" value="Unassembled WGS sequence"/>
</dbReference>
<comment type="caution">
    <text evidence="9">The sequence shown here is derived from an EMBL/GenBank/DDBJ whole genome shotgun (WGS) entry which is preliminary data.</text>
</comment>
<gene>
    <name evidence="9" type="ORF">ANI02nite_30960</name>
</gene>
<reference evidence="9 10" key="1">
    <citation type="submission" date="2019-07" db="EMBL/GenBank/DDBJ databases">
        <title>Whole genome shotgun sequence of Acetobacter nitrogenifigens NBRC 105050.</title>
        <authorList>
            <person name="Hosoyama A."/>
            <person name="Uohara A."/>
            <person name="Ohji S."/>
            <person name="Ichikawa N."/>
        </authorList>
    </citation>
    <scope>NUCLEOTIDE SEQUENCE [LARGE SCALE GENOMIC DNA]</scope>
    <source>
        <strain evidence="9 10">NBRC 105050</strain>
    </source>
</reference>
<dbReference type="Pfam" id="PF17768">
    <property type="entry name" value="RecJ_OB"/>
    <property type="match status" value="1"/>
</dbReference>
<accession>A0A511XE38</accession>
<feature type="domain" description="DHHA1" evidence="7">
    <location>
        <begin position="388"/>
        <end position="480"/>
    </location>
</feature>
<dbReference type="PANTHER" id="PTHR30255:SF2">
    <property type="entry name" value="SINGLE-STRANDED-DNA-SPECIFIC EXONUCLEASE RECJ"/>
    <property type="match status" value="1"/>
</dbReference>
<dbReference type="InterPro" id="IPR001667">
    <property type="entry name" value="DDH_dom"/>
</dbReference>
<feature type="domain" description="DDH" evidence="6">
    <location>
        <begin position="111"/>
        <end position="231"/>
    </location>
</feature>
<dbReference type="InterPro" id="IPR003156">
    <property type="entry name" value="DHHA1_dom"/>
</dbReference>
<protein>
    <recommendedName>
        <fullName evidence="2">Single-stranded-DNA-specific exonuclease RecJ</fullName>
    </recommendedName>
</protein>
<dbReference type="EMBL" id="BJYF01000029">
    <property type="protein sequence ID" value="GEN61212.1"/>
    <property type="molecule type" value="Genomic_DNA"/>
</dbReference>
<dbReference type="Gene3D" id="3.10.310.30">
    <property type="match status" value="1"/>
</dbReference>
<evidence type="ECO:0000256" key="4">
    <source>
        <dbReference type="ARBA" id="ARBA00022801"/>
    </source>
</evidence>
<dbReference type="GO" id="GO:0006281">
    <property type="term" value="P:DNA repair"/>
    <property type="evidence" value="ECO:0007669"/>
    <property type="project" value="InterPro"/>
</dbReference>
<dbReference type="Pfam" id="PF02272">
    <property type="entry name" value="DHHA1"/>
    <property type="match status" value="1"/>
</dbReference>
<evidence type="ECO:0000313" key="10">
    <source>
        <dbReference type="Proteomes" id="UP000321635"/>
    </source>
</evidence>